<dbReference type="InterPro" id="IPR002514">
    <property type="entry name" value="Transposase_8"/>
</dbReference>
<protein>
    <submittedName>
        <fullName evidence="3">Transposase</fullName>
    </submittedName>
</protein>
<gene>
    <name evidence="2" type="ORF">ABAZ39_14935</name>
    <name evidence="3" type="ORF">ABAZ39_27630</name>
    <name evidence="4" type="ORF">ABAZ39_28465</name>
    <name evidence="5" type="ORF">C1S70_15100</name>
</gene>
<geneLocation type="plasmid" evidence="3 6">
    <name>AbAZ39_p3</name>
</geneLocation>
<geneLocation type="plasmid" evidence="5">
    <name>p8unnamed</name>
</geneLocation>
<sequence length="104" mass="11768">MTTKRRFFTDEFKREAVALLESSGRPLEHVAKDLGIQPSMLRTWRRRVSGPGGPAQLPTRQAPAPLAAGDQSAEIARLKRELDRVRMERDILKKTVSIFSEPLK</sequence>
<dbReference type="GO" id="GO:0004803">
    <property type="term" value="F:transposase activity"/>
    <property type="evidence" value="ECO:0007669"/>
    <property type="project" value="InterPro"/>
</dbReference>
<dbReference type="Proteomes" id="UP000027186">
    <property type="component" value="Plasmid AbAZ39_p3"/>
</dbReference>
<reference evidence="3 6" key="1">
    <citation type="journal article" date="2014" name="Genome Announc.">
        <title>Complete Genome Sequence of the Model Rhizosphere Strain Azospirillum brasilense Az39, Successfully Applied in Agriculture.</title>
        <authorList>
            <person name="Rivera D."/>
            <person name="Revale S."/>
            <person name="Molina R."/>
            <person name="Gualpa J."/>
            <person name="Puente M."/>
            <person name="Maroniche G."/>
            <person name="Paris G."/>
            <person name="Baker D."/>
            <person name="Clavijo B."/>
            <person name="McLay K."/>
            <person name="Spaepen S."/>
            <person name="Perticari A."/>
            <person name="Vazquez M."/>
            <person name="Wisniewski-Dye F."/>
            <person name="Watkins C."/>
            <person name="Martinez-Abarca F."/>
            <person name="Vanderleyden J."/>
            <person name="Cassan F."/>
        </authorList>
    </citation>
    <scope>NUCLEOTIDE SEQUENCE [LARGE SCALE GENOMIC DNA]</scope>
    <source>
        <strain evidence="3 6">Az39</strain>
        <plasmid evidence="2">AbAZ39_p1</plasmid>
        <plasmid evidence="3 6">AbAZ39_p3</plasmid>
    </source>
</reference>
<dbReference type="KEGG" id="abq:ABAZ39_27630"/>
<accession>A0A060DSG0</accession>
<dbReference type="KEGG" id="abq:ABAZ39_14935"/>
<reference evidence="5 7" key="2">
    <citation type="submission" date="2018-01" db="EMBL/GenBank/DDBJ databases">
        <title>Whole genome sequence of Azospirillum brasilense REC3 isolated from strawberry roots.</title>
        <authorList>
            <person name="Fontana C.A."/>
            <person name="Salazar S.M."/>
            <person name="Bassi D."/>
            <person name="Puglisi E."/>
            <person name="Lovaisa N.C."/>
            <person name="Toffoli L.M."/>
            <person name="Pedraza R."/>
            <person name="Cocconcelli P.S."/>
        </authorList>
    </citation>
    <scope>NUCLEOTIDE SEQUENCE [LARGE SCALE GENOMIC DNA]</scope>
    <source>
        <strain evidence="5 7">REC3</strain>
        <plasmid evidence="5">p8unnamed</plasmid>
    </source>
</reference>
<dbReference type="Pfam" id="PF01527">
    <property type="entry name" value="HTH_Tnp_1"/>
    <property type="match status" value="1"/>
</dbReference>
<dbReference type="Gene3D" id="1.10.10.60">
    <property type="entry name" value="Homeodomain-like"/>
    <property type="match status" value="1"/>
</dbReference>
<dbReference type="EMBL" id="CP007796">
    <property type="protein sequence ID" value="AIB15640.1"/>
    <property type="molecule type" value="Genomic_DNA"/>
</dbReference>
<dbReference type="GO" id="GO:0006313">
    <property type="term" value="P:DNA transposition"/>
    <property type="evidence" value="ECO:0007669"/>
    <property type="project" value="InterPro"/>
</dbReference>
<dbReference type="AlphaFoldDB" id="A0A060DSG0"/>
<dbReference type="SUPFAM" id="SSF46689">
    <property type="entry name" value="Homeodomain-like"/>
    <property type="match status" value="1"/>
</dbReference>
<evidence type="ECO:0000313" key="4">
    <source>
        <dbReference type="EMBL" id="AIB15796.1"/>
    </source>
</evidence>
<dbReference type="PANTHER" id="PTHR33215">
    <property type="entry name" value="PROTEIN DISTAL ANTENNA"/>
    <property type="match status" value="1"/>
</dbReference>
<evidence type="ECO:0000313" key="3">
    <source>
        <dbReference type="EMBL" id="AIB15640.1"/>
    </source>
</evidence>
<accession>A0A2K1G0A2</accession>
<dbReference type="GO" id="GO:0003677">
    <property type="term" value="F:DNA binding"/>
    <property type="evidence" value="ECO:0007669"/>
    <property type="project" value="InterPro"/>
</dbReference>
<dbReference type="EMBL" id="POWG01000014">
    <property type="protein sequence ID" value="PNQ98188.1"/>
    <property type="molecule type" value="Genomic_DNA"/>
</dbReference>
<dbReference type="KEGG" id="abq:ABAZ39_28465"/>
<dbReference type="EMBL" id="CP007796">
    <property type="protein sequence ID" value="AIB15796.1"/>
    <property type="molecule type" value="Genomic_DNA"/>
</dbReference>
<evidence type="ECO:0000313" key="7">
    <source>
        <dbReference type="Proteomes" id="UP000236268"/>
    </source>
</evidence>
<dbReference type="PANTHER" id="PTHR33215:SF13">
    <property type="entry name" value="PROTEIN DISTAL ANTENNA"/>
    <property type="match status" value="1"/>
</dbReference>
<evidence type="ECO:0000313" key="2">
    <source>
        <dbReference type="EMBL" id="AIB13255.1"/>
    </source>
</evidence>
<evidence type="ECO:0000313" key="5">
    <source>
        <dbReference type="EMBL" id="PNQ98188.1"/>
    </source>
</evidence>
<evidence type="ECO:0000313" key="6">
    <source>
        <dbReference type="Proteomes" id="UP000027186"/>
    </source>
</evidence>
<organism evidence="3 6">
    <name type="scientific">Azospirillum argentinense</name>
    <dbReference type="NCBI Taxonomy" id="2970906"/>
    <lineage>
        <taxon>Bacteria</taxon>
        <taxon>Pseudomonadati</taxon>
        <taxon>Pseudomonadota</taxon>
        <taxon>Alphaproteobacteria</taxon>
        <taxon>Rhodospirillales</taxon>
        <taxon>Azospirillaceae</taxon>
        <taxon>Azospirillum</taxon>
    </lineage>
</organism>
<dbReference type="InterPro" id="IPR009057">
    <property type="entry name" value="Homeodomain-like_sf"/>
</dbReference>
<evidence type="ECO:0000256" key="1">
    <source>
        <dbReference type="SAM" id="MobiDB-lite"/>
    </source>
</evidence>
<dbReference type="Proteomes" id="UP000236268">
    <property type="component" value="Unassembled WGS sequence"/>
</dbReference>
<dbReference type="InterPro" id="IPR051839">
    <property type="entry name" value="RD_transcriptional_regulator"/>
</dbReference>
<proteinExistence type="predicted"/>
<geneLocation type="plasmid" evidence="2 6">
    <name>AbAZ39_p1</name>
</geneLocation>
<dbReference type="EMBL" id="CP007794">
    <property type="protein sequence ID" value="AIB13255.1"/>
    <property type="molecule type" value="Genomic_DNA"/>
</dbReference>
<feature type="region of interest" description="Disordered" evidence="1">
    <location>
        <begin position="46"/>
        <end position="70"/>
    </location>
</feature>
<name>A0A060DSG0_9PROT</name>
<dbReference type="Proteomes" id="UP000027186">
    <property type="component" value="Plasmid AbAZ39_p1"/>
</dbReference>
<keyword evidence="3" id="KW-0614">Plasmid</keyword>